<dbReference type="Gene3D" id="3.60.10.10">
    <property type="entry name" value="Endonuclease/exonuclease/phosphatase"/>
    <property type="match status" value="1"/>
</dbReference>
<evidence type="ECO:0000313" key="2">
    <source>
        <dbReference type="Proteomes" id="UP001153076"/>
    </source>
</evidence>
<gene>
    <name evidence="1" type="ORF">Cgig2_012405</name>
</gene>
<dbReference type="Proteomes" id="UP001153076">
    <property type="component" value="Unassembled WGS sequence"/>
</dbReference>
<accession>A0A9Q1GIR0</accession>
<proteinExistence type="predicted"/>
<evidence type="ECO:0000313" key="1">
    <source>
        <dbReference type="EMBL" id="KAJ8419964.1"/>
    </source>
</evidence>
<dbReference type="PANTHER" id="PTHR33710">
    <property type="entry name" value="BNAC02G09200D PROTEIN"/>
    <property type="match status" value="1"/>
</dbReference>
<sequence>MTHPNEATSQSLDEPWCVLRDFNVVLHQGERIRGIKATDGEINDFAECIQQSGLQEFSYEGAFFTWTNKTIWSRIDKALHKELWYEAFAYTHVHYITHGLSDHTLITISFPHFPRPRNIFQFYDMWIEYKGFKDMVKHSLAQTQNSSSLKALQQVLSSLRQPLKELSKSRYADIYAQQARVRNDLLQIGYGDECSRIFMARMKQRKAMTSFFHIRDQNDQRVEGFDTVSEMPRKSRRLIHAVANAVTYHISLARNRTPFKNKVYLAQEILKEIKGYITHKAL</sequence>
<comment type="caution">
    <text evidence="1">The sequence shown here is derived from an EMBL/GenBank/DDBJ whole genome shotgun (WGS) entry which is preliminary data.</text>
</comment>
<protein>
    <submittedName>
        <fullName evidence="1">Uncharacterized protein</fullName>
    </submittedName>
</protein>
<dbReference type="InterPro" id="IPR036691">
    <property type="entry name" value="Endo/exonu/phosph_ase_sf"/>
</dbReference>
<organism evidence="1 2">
    <name type="scientific">Carnegiea gigantea</name>
    <dbReference type="NCBI Taxonomy" id="171969"/>
    <lineage>
        <taxon>Eukaryota</taxon>
        <taxon>Viridiplantae</taxon>
        <taxon>Streptophyta</taxon>
        <taxon>Embryophyta</taxon>
        <taxon>Tracheophyta</taxon>
        <taxon>Spermatophyta</taxon>
        <taxon>Magnoliopsida</taxon>
        <taxon>eudicotyledons</taxon>
        <taxon>Gunneridae</taxon>
        <taxon>Pentapetalae</taxon>
        <taxon>Caryophyllales</taxon>
        <taxon>Cactineae</taxon>
        <taxon>Cactaceae</taxon>
        <taxon>Cactoideae</taxon>
        <taxon>Echinocereeae</taxon>
        <taxon>Carnegiea</taxon>
    </lineage>
</organism>
<reference evidence="1" key="1">
    <citation type="submission" date="2022-04" db="EMBL/GenBank/DDBJ databases">
        <title>Carnegiea gigantea Genome sequencing and assembly v2.</title>
        <authorList>
            <person name="Copetti D."/>
            <person name="Sanderson M.J."/>
            <person name="Burquez A."/>
            <person name="Wojciechowski M.F."/>
        </authorList>
    </citation>
    <scope>NUCLEOTIDE SEQUENCE</scope>
    <source>
        <strain evidence="1">SGP5-SGP5p</strain>
        <tissue evidence="1">Aerial part</tissue>
    </source>
</reference>
<dbReference type="EMBL" id="JAKOGI010004088">
    <property type="protein sequence ID" value="KAJ8419964.1"/>
    <property type="molecule type" value="Genomic_DNA"/>
</dbReference>
<name>A0A9Q1GIR0_9CARY</name>
<keyword evidence="2" id="KW-1185">Reference proteome</keyword>
<dbReference type="AlphaFoldDB" id="A0A9Q1GIR0"/>
<dbReference type="OrthoDB" id="1748181at2759"/>
<dbReference type="SUPFAM" id="SSF56219">
    <property type="entry name" value="DNase I-like"/>
    <property type="match status" value="1"/>
</dbReference>
<dbReference type="PANTHER" id="PTHR33710:SF64">
    <property type="entry name" value="ENDONUCLEASE_EXONUCLEASE_PHOSPHATASE DOMAIN-CONTAINING PROTEIN"/>
    <property type="match status" value="1"/>
</dbReference>